<evidence type="ECO:0000313" key="3">
    <source>
        <dbReference type="Proteomes" id="UP000031937"/>
    </source>
</evidence>
<evidence type="ECO:0000313" key="2">
    <source>
        <dbReference type="EMBL" id="KIO45853.1"/>
    </source>
</evidence>
<dbReference type="EMBL" id="JPIU01000037">
    <property type="protein sequence ID" value="KIO45853.1"/>
    <property type="molecule type" value="Genomic_DNA"/>
</dbReference>
<dbReference type="Proteomes" id="UP000031937">
    <property type="component" value="Unassembled WGS sequence"/>
</dbReference>
<dbReference type="AlphaFoldDB" id="A0A0C3MH74"/>
<protein>
    <submittedName>
        <fullName evidence="2">Uncharacterized protein</fullName>
    </submittedName>
</protein>
<accession>A0A0C3MH74</accession>
<evidence type="ECO:0000313" key="4">
    <source>
        <dbReference type="Proteomes" id="UP000031980"/>
    </source>
</evidence>
<reference evidence="1 3" key="2">
    <citation type="submission" date="2014-07" db="EMBL/GenBank/DDBJ databases">
        <title>Porphyromonadaceae bacterium OUH 334697 = ATCC BAA-2682 = DSM 28341 draft genome.</title>
        <authorList>
            <person name="Sydenham T.V."/>
            <person name="Hasman H."/>
            <person name="Justesen U.S."/>
        </authorList>
    </citation>
    <scope>NUCLEOTIDE SEQUENCE [LARGE SCALE GENOMIC DNA]</scope>
    <source>
        <strain evidence="1 3">OUH 334697</strain>
    </source>
</reference>
<keyword evidence="4" id="KW-1185">Reference proteome</keyword>
<name>A0A0C3MH74_9PORP</name>
<proteinExistence type="predicted"/>
<dbReference type="Proteomes" id="UP000031980">
    <property type="component" value="Unassembled WGS sequence"/>
</dbReference>
<reference evidence="2 4" key="1">
    <citation type="submission" date="2014-07" db="EMBL/GenBank/DDBJ databases">
        <title>Porphyromonadaceae bacterium OUH 308042 = ATCC BAA-2681 = DSM 28342 draft genome.</title>
        <authorList>
            <person name="Sydenham T.V."/>
            <person name="Hasman H."/>
            <person name="Justensen U.S."/>
        </authorList>
    </citation>
    <scope>NUCLEOTIDE SEQUENCE [LARGE SCALE GENOMIC DNA]</scope>
    <source>
        <strain evidence="2 4">OUH 308042</strain>
    </source>
</reference>
<sequence length="62" mass="7095">MTDLNTCGWNDELNRLKQESTRRALTLARVTVVHRTCYEIISENGLFRCELTGSMALLCFEA</sequence>
<organism evidence="2 4">
    <name type="scientific">Sanguibacteroides justesenii</name>
    <dbReference type="NCBI Taxonomy" id="1547597"/>
    <lineage>
        <taxon>Bacteria</taxon>
        <taxon>Pseudomonadati</taxon>
        <taxon>Bacteroidota</taxon>
        <taxon>Bacteroidia</taxon>
        <taxon>Bacteroidales</taxon>
        <taxon>Porphyromonadaceae</taxon>
        <taxon>Sanguibacteroides</taxon>
    </lineage>
</organism>
<comment type="caution">
    <text evidence="2">The sequence shown here is derived from an EMBL/GenBank/DDBJ whole genome shotgun (WGS) entry which is preliminary data.</text>
</comment>
<gene>
    <name evidence="2" type="ORF">BA92_05220</name>
    <name evidence="1" type="ORF">IE90_11275</name>
</gene>
<evidence type="ECO:0000313" key="1">
    <source>
        <dbReference type="EMBL" id="KIO43689.1"/>
    </source>
</evidence>
<dbReference type="EMBL" id="JPIT01000031">
    <property type="protein sequence ID" value="KIO43689.1"/>
    <property type="molecule type" value="Genomic_DNA"/>
</dbReference>